<evidence type="ECO:0000313" key="1">
    <source>
        <dbReference type="EMBL" id="GGK30867.1"/>
    </source>
</evidence>
<proteinExistence type="predicted"/>
<comment type="caution">
    <text evidence="1">The sequence shown here is derived from an EMBL/GenBank/DDBJ whole genome shotgun (WGS) entry which is preliminary data.</text>
</comment>
<dbReference type="Pfam" id="PF06089">
    <property type="entry name" value="Asparaginase_II"/>
    <property type="match status" value="1"/>
</dbReference>
<dbReference type="Proteomes" id="UP000647587">
    <property type="component" value="Unassembled WGS sequence"/>
</dbReference>
<protein>
    <submittedName>
        <fullName evidence="1">Asparaginase</fullName>
    </submittedName>
</protein>
<name>A0ABQ2EXR7_9DEIO</name>
<accession>A0ABQ2EXR7</accession>
<reference evidence="2" key="1">
    <citation type="journal article" date="2019" name="Int. J. Syst. Evol. Microbiol.">
        <title>The Global Catalogue of Microorganisms (GCM) 10K type strain sequencing project: providing services to taxonomists for standard genome sequencing and annotation.</title>
        <authorList>
            <consortium name="The Broad Institute Genomics Platform"/>
            <consortium name="The Broad Institute Genome Sequencing Center for Infectious Disease"/>
            <person name="Wu L."/>
            <person name="Ma J."/>
        </authorList>
    </citation>
    <scope>NUCLEOTIDE SEQUENCE [LARGE SCALE GENOMIC DNA]</scope>
    <source>
        <strain evidence="2">JCM 30331</strain>
    </source>
</reference>
<dbReference type="EMBL" id="BMPP01000010">
    <property type="protein sequence ID" value="GGK30867.1"/>
    <property type="molecule type" value="Genomic_DNA"/>
</dbReference>
<dbReference type="InterPro" id="IPR010349">
    <property type="entry name" value="Asparaginase_II"/>
</dbReference>
<dbReference type="PANTHER" id="PTHR42110">
    <property type="entry name" value="L-ASPARAGINASE, PUTATIVE (AFU_ORTHOLOGUE AFUA_3G11890)-RELATED"/>
    <property type="match status" value="1"/>
</dbReference>
<keyword evidence="2" id="KW-1185">Reference proteome</keyword>
<organism evidence="1 2">
    <name type="scientific">Deinococcus malanensis</name>
    <dbReference type="NCBI Taxonomy" id="1706855"/>
    <lineage>
        <taxon>Bacteria</taxon>
        <taxon>Thermotogati</taxon>
        <taxon>Deinococcota</taxon>
        <taxon>Deinococci</taxon>
        <taxon>Deinococcales</taxon>
        <taxon>Deinococcaceae</taxon>
        <taxon>Deinococcus</taxon>
    </lineage>
</organism>
<gene>
    <name evidence="1" type="ORF">GCM10008955_25850</name>
</gene>
<evidence type="ECO:0000313" key="2">
    <source>
        <dbReference type="Proteomes" id="UP000647587"/>
    </source>
</evidence>
<dbReference type="PANTHER" id="PTHR42110:SF1">
    <property type="entry name" value="L-ASPARAGINASE, PUTATIVE (AFU_ORTHOLOGUE AFUA_3G11890)-RELATED"/>
    <property type="match status" value="1"/>
</dbReference>
<sequence>MAAEVKSAGSSRQPRYPATMSLSELVATPGQVQFTRGGLNESRHEIHVAVVDPAGWVVASCGNADLVTFPRSTSKPVQALPLARVAPDLPADELAIACASHAGTPAHLDVVRRLLARSGSTAADLLCGTHPPFDAQAAAELIRTGTAPTPLDHNCSGKHAGMLLSCVLHGWPKEGYTEHDHPLQAEIRSAHAQLAGVAPEHVHAGTDGCSVPAFALPLSGMAQVFARLADPGSDAALGRIFAAMTAYPELVAGPGRLDTTLMPLVPGLVTKMGAEGFFGLGLRDTPRGPLGVAFKIMDGGERARAHVALAVLDALGVAITPELRALAPATLRNWADREVGEVQVKLPLHWRPEAAL</sequence>